<keyword evidence="2" id="KW-1185">Reference proteome</keyword>
<gene>
    <name evidence="1" type="ORF">BJ138DRAFT_1016455</name>
</gene>
<protein>
    <submittedName>
        <fullName evidence="1">Uncharacterized protein</fullName>
    </submittedName>
</protein>
<sequence>MFASINGLTDNFVVARRFEQFEQLARLSAPFIAGMITGVALHVLGGLSRNHTNFLLASLTIIISSTLTQILNTGGRDSEERAKLQQQMERVRSVWPKDIRTAMEYFDLQPDFVEYACCRTCHSIYSRRKEGEYPEFCTFRETPASPVCGQTLVYPKEQGKPRKAISRYHYQPLSSWLGRLLSRPDIPSLLSKAPINANGNPLRMTDTWSGSAFKEFKGPDGKSFFEAPHGELRLVFSLFVDWFSPWGSKKNSSHVIENVYLAGIIPGPKEPSLDHLNHLLRPLIDDLLRAWDLGFRFSRTSSSTFGNLVRCAVIPVVCDIPALRKLVGFVAATADAFCSLCTLRKKNVTNFDINTWGRRSKEQHIAIAEQVQNAPDEITRNHLVKTHGIRWSQLLRLPYWDPTKYPVVDSMHNLFLGEFQRHCRNILGMDAELVDPNQRKTPPHTVAEQKDNIQKCLGAILQGSRTALGRLRKGYIVAFARANNVEPRVLPNEDELIQDGKEAVSKKAYIDAILQWYREFKPEVQCPQAFSRPVVDLSDAWSKSKTTILNGVIMKEVWDDMTHTTLPSWMHRAPRNLGCASHGKLKADQWRTACTVNLVITLGRLWGQTGSSLRERELLDNFFSLVIAVRWATTRSTSETHIRIVQQHFVNYLTGVVRLFGASVLVTNHHLSLHLPECLRSFGPVHGWWCFPFERFNGIIQRSNINRKPDELEFSFFQSFSRGANLKALLARSELPSSLADLSPLIKAYFGSDYKGTLLSDLAAMGAESRDDPPIANKTPFTSLGDDICAGLVQRINHSSPTIQFQTSSDSIRQWGTTILEPRGQDRNMIKFNGVVFATQKKHIGSSQILFLDFRTQDVRAGRIKRIFLHSRPGSPDRTSEFFVVVEVFRELSKDDMAHDPYRRYPLLDTRLCYDECEHQPMVIKLRDVVSHSATCPYKTDMIASPLRVILSLNRVSAFSL</sequence>
<evidence type="ECO:0000313" key="1">
    <source>
        <dbReference type="EMBL" id="KAH7906303.1"/>
    </source>
</evidence>
<evidence type="ECO:0000313" key="2">
    <source>
        <dbReference type="Proteomes" id="UP000790377"/>
    </source>
</evidence>
<reference evidence="1" key="1">
    <citation type="journal article" date="2021" name="New Phytol.">
        <title>Evolutionary innovations through gain and loss of genes in the ectomycorrhizal Boletales.</title>
        <authorList>
            <person name="Wu G."/>
            <person name="Miyauchi S."/>
            <person name="Morin E."/>
            <person name="Kuo A."/>
            <person name="Drula E."/>
            <person name="Varga T."/>
            <person name="Kohler A."/>
            <person name="Feng B."/>
            <person name="Cao Y."/>
            <person name="Lipzen A."/>
            <person name="Daum C."/>
            <person name="Hundley H."/>
            <person name="Pangilinan J."/>
            <person name="Johnson J."/>
            <person name="Barry K."/>
            <person name="LaButti K."/>
            <person name="Ng V."/>
            <person name="Ahrendt S."/>
            <person name="Min B."/>
            <person name="Choi I.G."/>
            <person name="Park H."/>
            <person name="Plett J.M."/>
            <person name="Magnuson J."/>
            <person name="Spatafora J.W."/>
            <person name="Nagy L.G."/>
            <person name="Henrissat B."/>
            <person name="Grigoriev I.V."/>
            <person name="Yang Z.L."/>
            <person name="Xu J."/>
            <person name="Martin F.M."/>
        </authorList>
    </citation>
    <scope>NUCLEOTIDE SEQUENCE</scope>
    <source>
        <strain evidence="1">ATCC 28755</strain>
    </source>
</reference>
<dbReference type="Proteomes" id="UP000790377">
    <property type="component" value="Unassembled WGS sequence"/>
</dbReference>
<accession>A0ACB8A000</accession>
<organism evidence="1 2">
    <name type="scientific">Hygrophoropsis aurantiaca</name>
    <dbReference type="NCBI Taxonomy" id="72124"/>
    <lineage>
        <taxon>Eukaryota</taxon>
        <taxon>Fungi</taxon>
        <taxon>Dikarya</taxon>
        <taxon>Basidiomycota</taxon>
        <taxon>Agaricomycotina</taxon>
        <taxon>Agaricomycetes</taxon>
        <taxon>Agaricomycetidae</taxon>
        <taxon>Boletales</taxon>
        <taxon>Coniophorineae</taxon>
        <taxon>Hygrophoropsidaceae</taxon>
        <taxon>Hygrophoropsis</taxon>
    </lineage>
</organism>
<comment type="caution">
    <text evidence="1">The sequence shown here is derived from an EMBL/GenBank/DDBJ whole genome shotgun (WGS) entry which is preliminary data.</text>
</comment>
<dbReference type="EMBL" id="MU268039">
    <property type="protein sequence ID" value="KAH7906303.1"/>
    <property type="molecule type" value="Genomic_DNA"/>
</dbReference>
<proteinExistence type="predicted"/>
<name>A0ACB8A000_9AGAM</name>